<name>A0ABN7VSE7_GIGMA</name>
<evidence type="ECO:0000313" key="2">
    <source>
        <dbReference type="Proteomes" id="UP000789901"/>
    </source>
</evidence>
<feature type="non-terminal residue" evidence="1">
    <location>
        <position position="1"/>
    </location>
</feature>
<dbReference type="InterPro" id="IPR038577">
    <property type="entry name" value="GT10-like_C_sf"/>
</dbReference>
<gene>
    <name evidence="1" type="ORF">GMARGA_LOCUS22269</name>
</gene>
<accession>A0ABN7VSE7</accession>
<sequence>VDYYILPRSFIKVTDFENIKDLVKYIYKAVNDQMLYKNGKRKRLFEISVNFVTKLKCKQFIVLW</sequence>
<reference evidence="1 2" key="1">
    <citation type="submission" date="2021-06" db="EMBL/GenBank/DDBJ databases">
        <authorList>
            <person name="Kallberg Y."/>
            <person name="Tangrot J."/>
            <person name="Rosling A."/>
        </authorList>
    </citation>
    <scope>NUCLEOTIDE SEQUENCE [LARGE SCALE GENOMIC DNA]</scope>
    <source>
        <strain evidence="1 2">120-4 pot B 10/14</strain>
    </source>
</reference>
<protein>
    <submittedName>
        <fullName evidence="1">12890_t:CDS:1</fullName>
    </submittedName>
</protein>
<dbReference type="Proteomes" id="UP000789901">
    <property type="component" value="Unassembled WGS sequence"/>
</dbReference>
<dbReference type="SUPFAM" id="SSF53756">
    <property type="entry name" value="UDP-Glycosyltransferase/glycogen phosphorylase"/>
    <property type="match status" value="1"/>
</dbReference>
<dbReference type="Gene3D" id="3.40.50.11660">
    <property type="entry name" value="Glycosyl transferase family 10, C-terminal domain"/>
    <property type="match status" value="1"/>
</dbReference>
<dbReference type="EMBL" id="CAJVQB010021330">
    <property type="protein sequence ID" value="CAG8796798.1"/>
    <property type="molecule type" value="Genomic_DNA"/>
</dbReference>
<proteinExistence type="predicted"/>
<evidence type="ECO:0000313" key="1">
    <source>
        <dbReference type="EMBL" id="CAG8796798.1"/>
    </source>
</evidence>
<keyword evidence="2" id="KW-1185">Reference proteome</keyword>
<organism evidence="1 2">
    <name type="scientific">Gigaspora margarita</name>
    <dbReference type="NCBI Taxonomy" id="4874"/>
    <lineage>
        <taxon>Eukaryota</taxon>
        <taxon>Fungi</taxon>
        <taxon>Fungi incertae sedis</taxon>
        <taxon>Mucoromycota</taxon>
        <taxon>Glomeromycotina</taxon>
        <taxon>Glomeromycetes</taxon>
        <taxon>Diversisporales</taxon>
        <taxon>Gigasporaceae</taxon>
        <taxon>Gigaspora</taxon>
    </lineage>
</organism>
<comment type="caution">
    <text evidence="1">The sequence shown here is derived from an EMBL/GenBank/DDBJ whole genome shotgun (WGS) entry which is preliminary data.</text>
</comment>